<accession>A0A7S4RCW4</accession>
<protein>
    <submittedName>
        <fullName evidence="1">Uncharacterized protein</fullName>
    </submittedName>
</protein>
<evidence type="ECO:0000313" key="1">
    <source>
        <dbReference type="EMBL" id="CAE4608945.1"/>
    </source>
</evidence>
<proteinExistence type="predicted"/>
<dbReference type="EMBL" id="HBNR01047121">
    <property type="protein sequence ID" value="CAE4608945.1"/>
    <property type="molecule type" value="Transcribed_RNA"/>
</dbReference>
<dbReference type="AlphaFoldDB" id="A0A7S4RCW4"/>
<gene>
    <name evidence="1" type="ORF">AMON00008_LOCUS32816</name>
</gene>
<sequence>MAGAHPCFFRLAMSLGRMYKRAGPMLPYEVKGKFAELLHTCRPYFQPGEGPAAAELARAQPGVGPVVDLLARLAMQCEQRPLQAAQLPEWPGCPGRSAGQPSPVRIRLGELLEPSAADGGGGGGSGGVPCPCTPPPLLGRPAGTPPKASRSWNARAAVFVPGAVEHVASDGGEDLAPACSAVADALPLRDTSASADEDSSASASSGPCGQEVYAYGDAWPSAAAFAVAGGLRRWLHGTLGGMEALCEVVSEALSILDADGPQYEELADEEFELLRERLCDAVQEMWVSDGVIAIDISTWAGMSLLREPPGVSITGPGWMRPFLRGEILMDDLMQQLLVRATWVWLGKRFDAFPEEVEEVRATVKEEVRHPTSHGVSVASCTQVFDDWVQALGLSRPA</sequence>
<name>A0A7S4RCW4_9DINO</name>
<organism evidence="1">
    <name type="scientific">Alexandrium monilatum</name>
    <dbReference type="NCBI Taxonomy" id="311494"/>
    <lineage>
        <taxon>Eukaryota</taxon>
        <taxon>Sar</taxon>
        <taxon>Alveolata</taxon>
        <taxon>Dinophyceae</taxon>
        <taxon>Gonyaulacales</taxon>
        <taxon>Pyrocystaceae</taxon>
        <taxon>Alexandrium</taxon>
    </lineage>
</organism>
<reference evidence="1" key="1">
    <citation type="submission" date="2021-01" db="EMBL/GenBank/DDBJ databases">
        <authorList>
            <person name="Corre E."/>
            <person name="Pelletier E."/>
            <person name="Niang G."/>
            <person name="Scheremetjew M."/>
            <person name="Finn R."/>
            <person name="Kale V."/>
            <person name="Holt S."/>
            <person name="Cochrane G."/>
            <person name="Meng A."/>
            <person name="Brown T."/>
            <person name="Cohen L."/>
        </authorList>
    </citation>
    <scope>NUCLEOTIDE SEQUENCE</scope>
    <source>
        <strain evidence="1">CCMP3105</strain>
    </source>
</reference>